<accession>A0ABQ9XQ87</accession>
<feature type="region of interest" description="Disordered" evidence="2">
    <location>
        <begin position="1137"/>
        <end position="1208"/>
    </location>
</feature>
<dbReference type="EMBL" id="JARBJD010000090">
    <property type="protein sequence ID" value="KAK2953552.1"/>
    <property type="molecule type" value="Genomic_DNA"/>
</dbReference>
<feature type="coiled-coil region" evidence="1">
    <location>
        <begin position="1314"/>
        <end position="1341"/>
    </location>
</feature>
<feature type="compositionally biased region" description="Polar residues" evidence="2">
    <location>
        <begin position="219"/>
        <end position="238"/>
    </location>
</feature>
<protein>
    <recommendedName>
        <fullName evidence="5">C2 domain-containing protein</fullName>
    </recommendedName>
</protein>
<evidence type="ECO:0000256" key="2">
    <source>
        <dbReference type="SAM" id="MobiDB-lite"/>
    </source>
</evidence>
<feature type="compositionally biased region" description="Pro residues" evidence="2">
    <location>
        <begin position="374"/>
        <end position="384"/>
    </location>
</feature>
<feature type="compositionally biased region" description="Basic and acidic residues" evidence="2">
    <location>
        <begin position="1137"/>
        <end position="1192"/>
    </location>
</feature>
<feature type="compositionally biased region" description="Polar residues" evidence="2">
    <location>
        <begin position="1193"/>
        <end position="1202"/>
    </location>
</feature>
<evidence type="ECO:0000313" key="3">
    <source>
        <dbReference type="EMBL" id="KAK2953552.1"/>
    </source>
</evidence>
<gene>
    <name evidence="3" type="ORF">BLNAU_11552</name>
</gene>
<evidence type="ECO:0000256" key="1">
    <source>
        <dbReference type="SAM" id="Coils"/>
    </source>
</evidence>
<dbReference type="Proteomes" id="UP001281761">
    <property type="component" value="Unassembled WGS sequence"/>
</dbReference>
<sequence>MTLNDSKALRDIFPSLSNDTTDATCLAHNHTTKMNYALLKVELVHIELSSSCSSQVFIQLNQGFPTHKLMKTEICRDSDVPHYRRNTFDFVISPKTKTMNPFLSIAIDSVKKKIQLGQKQVAIVANATEPPKQQEDDHTIVRQRISMCRLGIGTVLDEISKFSVSFVIPGSLEQRFRGKNLPRIVDFWKFGGVKEIQSYGECLEKAMVRDGLLNKRQKNAGSDNASQISSPSVRSDQMSDVGLTVPDHQARKSFYTRIEYRTSIPPVSAPDTPSPLRFGEKLLSLEGYQQSNLTKTTHLSHWVGTSAVTAVIVVRLSVLPLALSLCSIPLQTRFIETVPSKFASSDPKFKLDGTFDYLAQSTLQQLLPGILRPDTPPLPTPQPVAIPKEPSLPPQSVVEGGEAPVQLDGEQPPQQQVEESVVRQLVTVPRIPRPVLIRLTLFWAEAKTTKDDLEHVDDPQKQGQRVPTNMESLPSHTFVIIRSTDPKGDVTMSEDAVFETVSTKQKGVEFTELHDRGFFYQTFSVTTDIRCPLVIALCRRQVQTESNPWEEKKKTVLMSFCLSLLDFHHISPTPRFLRVIDPDTGYALSFSISLQSQQRIRQHFATDVVSTSCNVVVPALFEEALPFPPVIVCRFVQDWKRNWGSMCEHLYRGESEPQFYEEGYPASLLPFDDVIISDKQQAKVKIGKKQRKKIRMALAQEDNDNSSEIEELAALYDFNPASLPPLSTFDFCSPTDIQFGQINNRNIHRRFSSEEGGNSLPPPPVLLLAYSLTLPEPNTEKEKRGDIVGVDIISHPVWSRLFQSFIPVLFAKAEDAGLVLEFYAPLIRHETRFSVKEREKMGLRGTLKKRQKATSAHHSHTFLTLRAISCLPVGNSFNREYIFWRKQKTVQPFRISNPYLPLTTGDSNIFPSIRVDCILFRISSDVTKDELDAYKENLQKKVVSVRPYVFDVDQFGKRGLWQDEKGDVEKPEGADEITDLYLERRDLITEGQSENTTNLSNLKGVDETEFEGAVSMFTEEEKKQLEDLVEKEEQDEARRTKTVAAAAKRLDRINEQEQMEKERRNAEQQLRNDGEDLEQLQRAMEDEALQQDAFLRLGKSSVREQQKEALMAMTNEERAEFERKKKEDEDFLRQLEEEHGEAERLKKEEELRRKAKHDEFKNKLLRRSNLERMRRKKQNEQMKELYLQKKAEMQQQNQNQNFGIDDEAQETLIDEKLLHQIEEAEQQQKLRENEDRQRRKDRLNKRFALEGIQEAPDEDEMEDLLDDEFDEAEEATFMTGAERREKERQLLVQEEEKERQISAVRMSISIGQKMREMEAELERRREEMELLREQVSQKRAKKASQ</sequence>
<evidence type="ECO:0000313" key="4">
    <source>
        <dbReference type="Proteomes" id="UP001281761"/>
    </source>
</evidence>
<feature type="region of interest" description="Disordered" evidence="2">
    <location>
        <begin position="370"/>
        <end position="413"/>
    </location>
</feature>
<reference evidence="3 4" key="1">
    <citation type="journal article" date="2022" name="bioRxiv">
        <title>Genomics of Preaxostyla Flagellates Illuminates Evolutionary Transitions and the Path Towards Mitochondrial Loss.</title>
        <authorList>
            <person name="Novak L.V.F."/>
            <person name="Treitli S.C."/>
            <person name="Pyrih J."/>
            <person name="Halakuc P."/>
            <person name="Pipaliya S.V."/>
            <person name="Vacek V."/>
            <person name="Brzon O."/>
            <person name="Soukal P."/>
            <person name="Eme L."/>
            <person name="Dacks J.B."/>
            <person name="Karnkowska A."/>
            <person name="Elias M."/>
            <person name="Hampl V."/>
        </authorList>
    </citation>
    <scope>NUCLEOTIDE SEQUENCE [LARGE SCALE GENOMIC DNA]</scope>
    <source>
        <strain evidence="3">NAU3</strain>
        <tissue evidence="3">Gut</tissue>
    </source>
</reference>
<keyword evidence="1" id="KW-0175">Coiled coil</keyword>
<feature type="region of interest" description="Disordered" evidence="2">
    <location>
        <begin position="217"/>
        <end position="239"/>
    </location>
</feature>
<feature type="region of interest" description="Disordered" evidence="2">
    <location>
        <begin position="1224"/>
        <end position="1261"/>
    </location>
</feature>
<name>A0ABQ9XQ87_9EUKA</name>
<proteinExistence type="predicted"/>
<feature type="compositionally biased region" description="Basic and acidic residues" evidence="2">
    <location>
        <begin position="1224"/>
        <end position="1238"/>
    </location>
</feature>
<comment type="caution">
    <text evidence="3">The sequence shown here is derived from an EMBL/GenBank/DDBJ whole genome shotgun (WGS) entry which is preliminary data.</text>
</comment>
<feature type="coiled-coil region" evidence="1">
    <location>
        <begin position="1015"/>
        <end position="1087"/>
    </location>
</feature>
<organism evidence="3 4">
    <name type="scientific">Blattamonas nauphoetae</name>
    <dbReference type="NCBI Taxonomy" id="2049346"/>
    <lineage>
        <taxon>Eukaryota</taxon>
        <taxon>Metamonada</taxon>
        <taxon>Preaxostyla</taxon>
        <taxon>Oxymonadida</taxon>
        <taxon>Blattamonas</taxon>
    </lineage>
</organism>
<evidence type="ECO:0008006" key="5">
    <source>
        <dbReference type="Google" id="ProtNLM"/>
    </source>
</evidence>
<keyword evidence="4" id="KW-1185">Reference proteome</keyword>